<dbReference type="GeneID" id="25567994"/>
<accession>A0A0L0DNM1</accession>
<protein>
    <submittedName>
        <fullName evidence="3">Eukaryotic translation initiation factor 3 subunit M</fullName>
    </submittedName>
</protein>
<proteinExistence type="inferred from homology"/>
<name>A0A0L0DNM1_THETB</name>
<organism evidence="3 4">
    <name type="scientific">Thecamonas trahens ATCC 50062</name>
    <dbReference type="NCBI Taxonomy" id="461836"/>
    <lineage>
        <taxon>Eukaryota</taxon>
        <taxon>Apusozoa</taxon>
        <taxon>Apusomonadida</taxon>
        <taxon>Apusomonadidae</taxon>
        <taxon>Thecamonas</taxon>
    </lineage>
</organism>
<dbReference type="PANTHER" id="PTHR15350">
    <property type="entry name" value="COP9 SIGNALOSOME COMPLEX SUBUNIT 7/DENDRITIC CELL PROTEIN GA17"/>
    <property type="match status" value="1"/>
</dbReference>
<dbReference type="eggNOG" id="KOG2753">
    <property type="taxonomic scope" value="Eukaryota"/>
</dbReference>
<evidence type="ECO:0000313" key="3">
    <source>
        <dbReference type="EMBL" id="KNC53917.1"/>
    </source>
</evidence>
<dbReference type="PROSITE" id="PS50250">
    <property type="entry name" value="PCI"/>
    <property type="match status" value="1"/>
</dbReference>
<keyword evidence="3" id="KW-0396">Initiation factor</keyword>
<comment type="similarity">
    <text evidence="1">Belongs to the CSN7/EIF3M family. CSN7 subfamily.</text>
</comment>
<reference evidence="3 4" key="1">
    <citation type="submission" date="2010-05" db="EMBL/GenBank/DDBJ databases">
        <title>The Genome Sequence of Thecamonas trahens ATCC 50062.</title>
        <authorList>
            <consortium name="The Broad Institute Genome Sequencing Platform"/>
            <person name="Russ C."/>
            <person name="Cuomo C."/>
            <person name="Shea T."/>
            <person name="Young S.K."/>
            <person name="Zeng Q."/>
            <person name="Koehrsen M."/>
            <person name="Haas B."/>
            <person name="Borodovsky M."/>
            <person name="Guigo R."/>
            <person name="Alvarado L."/>
            <person name="Berlin A."/>
            <person name="Bochicchio J."/>
            <person name="Borenstein D."/>
            <person name="Chapman S."/>
            <person name="Chen Z."/>
            <person name="Freedman E."/>
            <person name="Gellesch M."/>
            <person name="Goldberg J."/>
            <person name="Griggs A."/>
            <person name="Gujja S."/>
            <person name="Heilman E."/>
            <person name="Heiman D."/>
            <person name="Hepburn T."/>
            <person name="Howarth C."/>
            <person name="Jen D."/>
            <person name="Larson L."/>
            <person name="Mehta T."/>
            <person name="Park D."/>
            <person name="Pearson M."/>
            <person name="Roberts A."/>
            <person name="Saif S."/>
            <person name="Shenoy N."/>
            <person name="Sisk P."/>
            <person name="Stolte C."/>
            <person name="Sykes S."/>
            <person name="Thomson T."/>
            <person name="Walk T."/>
            <person name="White J."/>
            <person name="Yandava C."/>
            <person name="Burger G."/>
            <person name="Gray M.W."/>
            <person name="Holland P.W.H."/>
            <person name="King N."/>
            <person name="Lang F.B.F."/>
            <person name="Roger A.J."/>
            <person name="Ruiz-Trillo I."/>
            <person name="Lander E."/>
            <person name="Nusbaum C."/>
        </authorList>
    </citation>
    <scope>NUCLEOTIDE SEQUENCE [LARGE SCALE GENOMIC DNA]</scope>
    <source>
        <strain evidence="3 4">ATCC 50062</strain>
    </source>
</reference>
<dbReference type="GO" id="GO:0005852">
    <property type="term" value="C:eukaryotic translation initiation factor 3 complex"/>
    <property type="evidence" value="ECO:0007669"/>
    <property type="project" value="TreeGrafter"/>
</dbReference>
<keyword evidence="3" id="KW-0648">Protein biosynthesis</keyword>
<dbReference type="GO" id="GO:0003743">
    <property type="term" value="F:translation initiation factor activity"/>
    <property type="evidence" value="ECO:0007669"/>
    <property type="project" value="UniProtKB-KW"/>
</dbReference>
<dbReference type="STRING" id="461836.A0A0L0DNM1"/>
<dbReference type="InterPro" id="IPR045237">
    <property type="entry name" value="COPS7/eIF3m"/>
</dbReference>
<feature type="domain" description="PCI" evidence="2">
    <location>
        <begin position="75"/>
        <end position="247"/>
    </location>
</feature>
<dbReference type="RefSeq" id="XP_013754123.1">
    <property type="nucleotide sequence ID" value="XM_013898669.1"/>
</dbReference>
<dbReference type="AlphaFoldDB" id="A0A0L0DNM1"/>
<dbReference type="Proteomes" id="UP000054408">
    <property type="component" value="Unassembled WGS sequence"/>
</dbReference>
<evidence type="ECO:0000313" key="4">
    <source>
        <dbReference type="Proteomes" id="UP000054408"/>
    </source>
</evidence>
<dbReference type="InterPro" id="IPR000717">
    <property type="entry name" value="PCI_dom"/>
</dbReference>
<dbReference type="GO" id="GO:0002183">
    <property type="term" value="P:cytoplasmic translational initiation"/>
    <property type="evidence" value="ECO:0007669"/>
    <property type="project" value="TreeGrafter"/>
</dbReference>
<keyword evidence="4" id="KW-1185">Reference proteome</keyword>
<evidence type="ECO:0000256" key="1">
    <source>
        <dbReference type="ARBA" id="ARBA00008482"/>
    </source>
</evidence>
<evidence type="ECO:0000259" key="2">
    <source>
        <dbReference type="PROSITE" id="PS50250"/>
    </source>
</evidence>
<dbReference type="OMA" id="VCLKALW"/>
<dbReference type="PANTHER" id="PTHR15350:SF2">
    <property type="entry name" value="EUKARYOTIC TRANSLATION INITIATION FACTOR 3 SUBUNIT M"/>
    <property type="match status" value="1"/>
</dbReference>
<gene>
    <name evidence="3" type="ORF">AMSG_09556</name>
</gene>
<sequence length="282" mass="31210">MVYNKLPSGLELRFDTLMKMISLALESSKLPLIKPHLLNFGKLVAAAFADVPVAKKRAGLQLAAKALSSVGARADAAELRFMLLDTYDNDDASSVTEVESVVLQVVSEALDMNNVFQFDHLLELKAVAAFATHANPQYVLVHQLLSVFVNGFVTDYTALYDSSAEAKDVVDNMLGLSHERNVEKMRLLSLTSLAANTEIIPYSLVSATLDVAPEDVERWCIKISKAKLARVRMDQASKVIHISRATQRVFEHSHWELLREKLSVWAKATRAMVDVVQNNKSG</sequence>
<dbReference type="Pfam" id="PF01399">
    <property type="entry name" value="PCI"/>
    <property type="match status" value="1"/>
</dbReference>
<dbReference type="OrthoDB" id="10267031at2759"/>
<dbReference type="EMBL" id="GL349484">
    <property type="protein sequence ID" value="KNC53917.1"/>
    <property type="molecule type" value="Genomic_DNA"/>
</dbReference>